<evidence type="ECO:0000313" key="1">
    <source>
        <dbReference type="EMBL" id="AVQ03715.1"/>
    </source>
</evidence>
<sequence>MGGMACLRICIERGARESAVEGVTPAKIDKTSSAYIEAHWPPPRRYGRVAPGAYVLVDPHADYLDGEELRNMAQELQLRLFGTQGRDDLCMLTFEGDEEQVLKFSTLGEDELLAMRGGKPPPPEGRTRLIRGDGVQELAPWGSTPRKVADKPKVEAPTPIHLGWRGVYNLGSQKFESSEIMVVRKSGAPEPQDDNEFAEHDLLAFDRAVAALEADPSLKAWVGVRMWSVVRAGIRDAYQARLTALSPSVRERMAAVIYEVPRDLPFSAIAPLRDLVLPNFARVDLRVHDAGFYCQAVPEGLAHGVVLQLEGDDEKSRLLKIHRFLSDRKVYATRRLRQGLAGVRNARELELARRMGANTVKGPFISGLFATPVTEQEAPIDELPLAV</sequence>
<keyword evidence="2" id="KW-1185">Reference proteome</keyword>
<proteinExistence type="predicted"/>
<name>A0ABM6TKF2_9CAUL</name>
<protein>
    <submittedName>
        <fullName evidence="1">Uncharacterized protein</fullName>
    </submittedName>
</protein>
<evidence type="ECO:0000313" key="2">
    <source>
        <dbReference type="Proteomes" id="UP000240527"/>
    </source>
</evidence>
<gene>
    <name evidence="1" type="ORF">B7G68_18865</name>
</gene>
<dbReference type="Proteomes" id="UP000240527">
    <property type="component" value="Chromosome"/>
</dbReference>
<organism evidence="1 2">
    <name type="scientific">Caulobacter segnis</name>
    <dbReference type="NCBI Taxonomy" id="88688"/>
    <lineage>
        <taxon>Bacteria</taxon>
        <taxon>Pseudomonadati</taxon>
        <taxon>Pseudomonadota</taxon>
        <taxon>Alphaproteobacteria</taxon>
        <taxon>Caulobacterales</taxon>
        <taxon>Caulobacteraceae</taxon>
        <taxon>Caulobacter</taxon>
    </lineage>
</organism>
<dbReference type="EMBL" id="CP027850">
    <property type="protein sequence ID" value="AVQ03715.1"/>
    <property type="molecule type" value="Genomic_DNA"/>
</dbReference>
<accession>A0ABM6TKF2</accession>
<reference evidence="1 2" key="1">
    <citation type="journal article" date="2015" name="Biotechnol. Bioeng.">
        <title>Genome sequence and phenotypic characterization of Caulobacter segnis.</title>
        <authorList>
            <person name="Patel S."/>
            <person name="Fletcher B."/>
            <person name="Scott D.C."/>
            <person name="Ely B."/>
        </authorList>
    </citation>
    <scope>NUCLEOTIDE SEQUENCE [LARGE SCALE GENOMIC DNA]</scope>
    <source>
        <strain evidence="1 2">TK0059</strain>
    </source>
</reference>